<dbReference type="OrthoDB" id="9811239at2"/>
<dbReference type="InterPro" id="IPR028098">
    <property type="entry name" value="Glyco_trans_4-like_N"/>
</dbReference>
<evidence type="ECO:0000313" key="4">
    <source>
        <dbReference type="Proteomes" id="UP000267585"/>
    </source>
</evidence>
<accession>A0A3S0D613</accession>
<dbReference type="PANTHER" id="PTHR12526:SF630">
    <property type="entry name" value="GLYCOSYLTRANSFERASE"/>
    <property type="match status" value="1"/>
</dbReference>
<dbReference type="GO" id="GO:0016757">
    <property type="term" value="F:glycosyltransferase activity"/>
    <property type="evidence" value="ECO:0007669"/>
    <property type="project" value="InterPro"/>
</dbReference>
<keyword evidence="3" id="KW-0808">Transferase</keyword>
<dbReference type="EMBL" id="RQPJ01000003">
    <property type="protein sequence ID" value="RTE53801.1"/>
    <property type="molecule type" value="Genomic_DNA"/>
</dbReference>
<reference evidence="3 4" key="1">
    <citation type="submission" date="2018-11" db="EMBL/GenBank/DDBJ databases">
        <title>Arenibacter aquaticus sp.nov., a marine bacterium isolated from surface seawater in the South China Sea.</title>
        <authorList>
            <person name="Guo J."/>
            <person name="Sun J."/>
        </authorList>
    </citation>
    <scope>NUCLEOTIDE SEQUENCE [LARGE SCALE GENOMIC DNA]</scope>
    <source>
        <strain evidence="3 4">GUO666</strain>
    </source>
</reference>
<proteinExistence type="predicted"/>
<dbReference type="Pfam" id="PF13439">
    <property type="entry name" value="Glyco_transf_4"/>
    <property type="match status" value="1"/>
</dbReference>
<dbReference type="InterPro" id="IPR001296">
    <property type="entry name" value="Glyco_trans_1"/>
</dbReference>
<dbReference type="Gene3D" id="3.40.50.2000">
    <property type="entry name" value="Glycogen Phosphorylase B"/>
    <property type="match status" value="2"/>
</dbReference>
<dbReference type="PANTHER" id="PTHR12526">
    <property type="entry name" value="GLYCOSYLTRANSFERASE"/>
    <property type="match status" value="1"/>
</dbReference>
<evidence type="ECO:0000259" key="1">
    <source>
        <dbReference type="Pfam" id="PF00534"/>
    </source>
</evidence>
<comment type="caution">
    <text evidence="3">The sequence shown here is derived from an EMBL/GenBank/DDBJ whole genome shotgun (WGS) entry which is preliminary data.</text>
</comment>
<dbReference type="RefSeq" id="WP_126161789.1">
    <property type="nucleotide sequence ID" value="NZ_RQPJ01000003.1"/>
</dbReference>
<keyword evidence="4" id="KW-1185">Reference proteome</keyword>
<gene>
    <name evidence="3" type="ORF">EHW67_07650</name>
</gene>
<dbReference type="CDD" id="cd03820">
    <property type="entry name" value="GT4_AmsD-like"/>
    <property type="match status" value="1"/>
</dbReference>
<protein>
    <submittedName>
        <fullName evidence="3">Glycosyltransferase family 4 protein</fullName>
    </submittedName>
</protein>
<feature type="domain" description="Glycosyltransferase subfamily 4-like N-terminal" evidence="2">
    <location>
        <begin position="13"/>
        <end position="163"/>
    </location>
</feature>
<sequence>MKIDFIIGSLTGGGAERVLVLLANYFVENGHTVRIITFYDGDAYELDSRISRVRLHGGKIKNHKIRSLKNLIGFYRIKDNRPNVIISFITQTNLVSIIVAKIYDINIIVSEHNSYLRAQHPKYLTNFTRTFLYPLANYLTVLTSFDIEYYKKKKVNVVVMPNPCSFAPIVEHNKTKDKTILAIGNLDRYHHKGFDNLLTLIAPVLHNHKDWTLKIIGGGEKGLKFLTKLVNQHNIQDQVIFTGFRKDVNQIMQRSEVFILSSRYEGLPMVLLEAMSQGMACIAYDCKTGPADIIENGKNGLLIEDQNSEAMQKELSKLLHDNALRNKLRNHAVQSLNRFSMENIGQQWEQIFSKLPIRE</sequence>
<evidence type="ECO:0000313" key="3">
    <source>
        <dbReference type="EMBL" id="RTE53801.1"/>
    </source>
</evidence>
<evidence type="ECO:0000259" key="2">
    <source>
        <dbReference type="Pfam" id="PF13439"/>
    </source>
</evidence>
<name>A0A3S0D613_9FLAO</name>
<dbReference type="Proteomes" id="UP000267585">
    <property type="component" value="Unassembled WGS sequence"/>
</dbReference>
<dbReference type="Pfam" id="PF00534">
    <property type="entry name" value="Glycos_transf_1"/>
    <property type="match status" value="1"/>
</dbReference>
<feature type="domain" description="Glycosyl transferase family 1" evidence="1">
    <location>
        <begin position="173"/>
        <end position="332"/>
    </location>
</feature>
<dbReference type="AlphaFoldDB" id="A0A3S0D613"/>
<organism evidence="3 4">
    <name type="scientific">Arenibacter aquaticus</name>
    <dbReference type="NCBI Taxonomy" id="2489054"/>
    <lineage>
        <taxon>Bacteria</taxon>
        <taxon>Pseudomonadati</taxon>
        <taxon>Bacteroidota</taxon>
        <taxon>Flavobacteriia</taxon>
        <taxon>Flavobacteriales</taxon>
        <taxon>Flavobacteriaceae</taxon>
        <taxon>Arenibacter</taxon>
    </lineage>
</organism>
<dbReference type="SUPFAM" id="SSF53756">
    <property type="entry name" value="UDP-Glycosyltransferase/glycogen phosphorylase"/>
    <property type="match status" value="1"/>
</dbReference>